<evidence type="ECO:0000259" key="14">
    <source>
        <dbReference type="PROSITE" id="PS50249"/>
    </source>
</evidence>
<comment type="subunit">
    <text evidence="4">Component of the COP9 signalosome (CSN) complex.</text>
</comment>
<evidence type="ECO:0000256" key="11">
    <source>
        <dbReference type="ARBA" id="ARBA00022833"/>
    </source>
</evidence>
<comment type="similarity">
    <text evidence="3">Belongs to the peptidase M67A family. CSN5 subfamily.</text>
</comment>
<keyword evidence="10" id="KW-0378">Hydrolase</keyword>
<gene>
    <name evidence="15" type="ORF">LENED_008842</name>
</gene>
<keyword evidence="16" id="KW-1185">Reference proteome</keyword>
<sequence length="136" mass="15362">MPVQIQQSIWWHIINAGRPEDLVDWYHSHPGNGRWLSGIDVSTRLNDQKHTDPFVAVVVDPNRTMTAGKVDIGAFRMYLEDYTPENVASSEYQSIPLSQIEGFGIHANQYYPLEVQLIEIKSRDAVTGLALELILG</sequence>
<keyword evidence="11" id="KW-0862">Zinc</keyword>
<evidence type="ECO:0000256" key="1">
    <source>
        <dbReference type="ARBA" id="ARBA00004123"/>
    </source>
</evidence>
<dbReference type="GO" id="GO:0006508">
    <property type="term" value="P:proteolysis"/>
    <property type="evidence" value="ECO:0007669"/>
    <property type="project" value="UniProtKB-KW"/>
</dbReference>
<dbReference type="STRING" id="5353.A0A1Q3EI35"/>
<keyword evidence="7" id="KW-0645">Protease</keyword>
<reference evidence="15 16" key="1">
    <citation type="submission" date="2016-08" db="EMBL/GenBank/DDBJ databases">
        <authorList>
            <consortium name="Lentinula edodes genome sequencing consortium"/>
            <person name="Sakamoto Y."/>
            <person name="Nakade K."/>
            <person name="Sato S."/>
            <person name="Yoshida Y."/>
            <person name="Miyazaki K."/>
            <person name="Natsume S."/>
            <person name="Konno N."/>
        </authorList>
    </citation>
    <scope>NUCLEOTIDE SEQUENCE [LARGE SCALE GENOMIC DNA]</scope>
    <source>
        <strain evidence="15 16">NBRC 111202</strain>
    </source>
</reference>
<dbReference type="FunFam" id="3.40.140.10:FF:000203">
    <property type="entry name" value="COP9 signalosome complex subunit 5"/>
    <property type="match status" value="1"/>
</dbReference>
<dbReference type="GO" id="GO:0046872">
    <property type="term" value="F:metal ion binding"/>
    <property type="evidence" value="ECO:0007669"/>
    <property type="project" value="UniProtKB-KW"/>
</dbReference>
<comment type="caution">
    <text evidence="15">The sequence shown here is derived from an EMBL/GenBank/DDBJ whole genome shotgun (WGS) entry which is preliminary data.</text>
</comment>
<keyword evidence="8" id="KW-0479">Metal-binding</keyword>
<evidence type="ECO:0000256" key="13">
    <source>
        <dbReference type="ARBA" id="ARBA00023242"/>
    </source>
</evidence>
<dbReference type="Gene3D" id="3.40.140.10">
    <property type="entry name" value="Cytidine Deaminase, domain 2"/>
    <property type="match status" value="1"/>
</dbReference>
<comment type="subcellular location">
    <subcellularLocation>
        <location evidence="2">Cytoplasm</location>
    </subcellularLocation>
    <subcellularLocation>
        <location evidence="1">Nucleus</location>
    </subcellularLocation>
</comment>
<keyword evidence="12" id="KW-0482">Metalloprotease</keyword>
<feature type="domain" description="MPN" evidence="14">
    <location>
        <begin position="1"/>
        <end position="81"/>
    </location>
</feature>
<keyword evidence="13" id="KW-0539">Nucleus</keyword>
<keyword evidence="9" id="KW-0736">Signalosome</keyword>
<evidence type="ECO:0000256" key="10">
    <source>
        <dbReference type="ARBA" id="ARBA00022801"/>
    </source>
</evidence>
<evidence type="ECO:0000313" key="15">
    <source>
        <dbReference type="EMBL" id="GAW06887.1"/>
    </source>
</evidence>
<organism evidence="15 16">
    <name type="scientific">Lentinula edodes</name>
    <name type="common">Shiitake mushroom</name>
    <name type="synonym">Lentinus edodes</name>
    <dbReference type="NCBI Taxonomy" id="5353"/>
    <lineage>
        <taxon>Eukaryota</taxon>
        <taxon>Fungi</taxon>
        <taxon>Dikarya</taxon>
        <taxon>Basidiomycota</taxon>
        <taxon>Agaricomycotina</taxon>
        <taxon>Agaricomycetes</taxon>
        <taxon>Agaricomycetidae</taxon>
        <taxon>Agaricales</taxon>
        <taxon>Marasmiineae</taxon>
        <taxon>Omphalotaceae</taxon>
        <taxon>Lentinula</taxon>
    </lineage>
</organism>
<evidence type="ECO:0000256" key="9">
    <source>
        <dbReference type="ARBA" id="ARBA00022790"/>
    </source>
</evidence>
<keyword evidence="6" id="KW-0963">Cytoplasm</keyword>
<evidence type="ECO:0000256" key="2">
    <source>
        <dbReference type="ARBA" id="ARBA00004496"/>
    </source>
</evidence>
<evidence type="ECO:0000256" key="4">
    <source>
        <dbReference type="ARBA" id="ARBA00011098"/>
    </source>
</evidence>
<dbReference type="EMBL" id="BDGU01000361">
    <property type="protein sequence ID" value="GAW06887.1"/>
    <property type="molecule type" value="Genomic_DNA"/>
</dbReference>
<dbReference type="PANTHER" id="PTHR10410">
    <property type="entry name" value="EUKARYOTIC TRANSLATION INITIATION FACTOR 3 -RELATED"/>
    <property type="match status" value="1"/>
</dbReference>
<name>A0A1Q3EI35_LENED</name>
<evidence type="ECO:0000256" key="12">
    <source>
        <dbReference type="ARBA" id="ARBA00023049"/>
    </source>
</evidence>
<dbReference type="Proteomes" id="UP000188533">
    <property type="component" value="Unassembled WGS sequence"/>
</dbReference>
<evidence type="ECO:0000256" key="5">
    <source>
        <dbReference type="ARBA" id="ARBA00014880"/>
    </source>
</evidence>
<reference evidence="15 16" key="2">
    <citation type="submission" date="2017-02" db="EMBL/GenBank/DDBJ databases">
        <title>A genome survey and senescence transcriptome analysis in Lentinula edodes.</title>
        <authorList>
            <person name="Sakamoto Y."/>
            <person name="Nakade K."/>
            <person name="Sato S."/>
            <person name="Yoshida Y."/>
            <person name="Miyazaki K."/>
            <person name="Natsume S."/>
            <person name="Konno N."/>
        </authorList>
    </citation>
    <scope>NUCLEOTIDE SEQUENCE [LARGE SCALE GENOMIC DNA]</scope>
    <source>
        <strain evidence="15 16">NBRC 111202</strain>
    </source>
</reference>
<evidence type="ECO:0000313" key="16">
    <source>
        <dbReference type="Proteomes" id="UP000188533"/>
    </source>
</evidence>
<evidence type="ECO:0000256" key="8">
    <source>
        <dbReference type="ARBA" id="ARBA00022723"/>
    </source>
</evidence>
<proteinExistence type="inferred from homology"/>
<evidence type="ECO:0000256" key="7">
    <source>
        <dbReference type="ARBA" id="ARBA00022670"/>
    </source>
</evidence>
<dbReference type="InterPro" id="IPR050242">
    <property type="entry name" value="JAMM_MPN+_peptidase_M67A"/>
</dbReference>
<accession>A0A1Q3EI35</accession>
<dbReference type="AlphaFoldDB" id="A0A1Q3EI35"/>
<evidence type="ECO:0000256" key="6">
    <source>
        <dbReference type="ARBA" id="ARBA00022490"/>
    </source>
</evidence>
<dbReference type="GO" id="GO:0008180">
    <property type="term" value="C:COP9 signalosome"/>
    <property type="evidence" value="ECO:0007669"/>
    <property type="project" value="UniProtKB-KW"/>
</dbReference>
<protein>
    <recommendedName>
        <fullName evidence="5">COP9 signalosome complex subunit 5</fullName>
    </recommendedName>
</protein>
<dbReference type="GO" id="GO:0005737">
    <property type="term" value="C:cytoplasm"/>
    <property type="evidence" value="ECO:0007669"/>
    <property type="project" value="UniProtKB-SubCell"/>
</dbReference>
<dbReference type="PROSITE" id="PS50249">
    <property type="entry name" value="MPN"/>
    <property type="match status" value="1"/>
</dbReference>
<evidence type="ECO:0000256" key="3">
    <source>
        <dbReference type="ARBA" id="ARBA00006008"/>
    </source>
</evidence>
<dbReference type="SUPFAM" id="SSF102712">
    <property type="entry name" value="JAB1/MPN domain"/>
    <property type="match status" value="1"/>
</dbReference>
<dbReference type="InterPro" id="IPR037518">
    <property type="entry name" value="MPN"/>
</dbReference>
<dbReference type="GO" id="GO:0008237">
    <property type="term" value="F:metallopeptidase activity"/>
    <property type="evidence" value="ECO:0007669"/>
    <property type="project" value="UniProtKB-KW"/>
</dbReference>